<protein>
    <submittedName>
        <fullName evidence="4">Aminotransferase class III-fold pyridoxal phosphate-dependent enzyme</fullName>
    </submittedName>
</protein>
<keyword evidence="4" id="KW-0808">Transferase</keyword>
<dbReference type="InterPro" id="IPR015421">
    <property type="entry name" value="PyrdxlP-dep_Trfase_major"/>
</dbReference>
<dbReference type="Gene3D" id="3.40.640.10">
    <property type="entry name" value="Type I PLP-dependent aspartate aminotransferase-like (Major domain)"/>
    <property type="match status" value="1"/>
</dbReference>
<dbReference type="InterPro" id="IPR011009">
    <property type="entry name" value="Kinase-like_dom_sf"/>
</dbReference>
<dbReference type="PANTHER" id="PTHR45688:SF13">
    <property type="entry name" value="ALANINE--GLYOXYLATE AMINOTRANSFERASE 2-LIKE"/>
    <property type="match status" value="1"/>
</dbReference>
<sequence>MANSHWERIRPDIDEAHAQRLLAEHYGLRGATRELGSQQDRNFLVTTEAGDRFVLKVDHPATTEPQLDAQHAAMSALRAAGLVVPEELPTVAGEQRARLALADSNDAHLRLFEYLDGGTLADSNVFGEFEARLLGEAAGRSVAALARTEHPGFRETAQWDLRRGADVVRSLVVDVIDSRRRAAVDEAVMLAERALEAIAERLPVQPIHGDLTDDNVLALDRAPGIIDFGDVGDGWRIGELAVAIASILQRTGSLAFVAAALEEFAEHVDFTDAELEALWPLVTLRGAVLVASGANQLRIDAGNAYARERAESEWQVLEAALAVPFDEARSLLRLALGRAHLPGLRYERLLPQLRRGHTLALDAESAVFDEGAWLEPGTVSSAIERALDEHELVTTRYGEWRLDMASAPATAAPENRALFVDLISATGGDLFAPFPGDVEVLDHETLDLVDGAIRLRIRGVYDSHSGWVAAGGRLGSLATEIDGTPRARVQLIAGRGGEVLDWASTETLGELASMRPDPSPILGLAPAPSPMPALRDERRRRAKALGNASERFWQEPPLIVRGWGSYLIDHTARPLLDLVNNVAAVGHSHPRLDRAAHSALTRLNTNSRFLYRGYADFTERLVERANRAWPGEFDVAVPVNSGSEAIDLALRLARAFTGRETIVVPREAYHGWTFASDAISTSSFDNPGSAENRPDWVRLVTPPNAYRGPFADADGYLEELESLLETTESPVAAFITESVLGNAGGVVPPEGYLRRAFAAVRAHGGVAIADEVQVGYGRLGSNFWGASMQGARPDIITVAKAAGGGYPLGAVITRREVLDALAREGMFFSSAAGSPLSSAIGSEVLDIIDDEGLMGRAERVGRRFTEAMHELAQRHDWVGAVHGRGLYQGVELVRDRASKTPAPDETQLVCERMLRHGMIVQPASERQNVLKFKPPMTITEFDVEQFASALDVELGRLAR</sequence>
<dbReference type="PANTHER" id="PTHR45688">
    <property type="match status" value="1"/>
</dbReference>
<comment type="caution">
    <text evidence="4">The sequence shown here is derived from an EMBL/GenBank/DDBJ whole genome shotgun (WGS) entry which is preliminary data.</text>
</comment>
<name>A0ABW5UYQ6_9MICO</name>
<gene>
    <name evidence="4" type="ORF">ACFSW7_09490</name>
</gene>
<dbReference type="InterPro" id="IPR002575">
    <property type="entry name" value="Aminoglycoside_PTrfase"/>
</dbReference>
<dbReference type="InterPro" id="IPR005814">
    <property type="entry name" value="Aminotrans_3"/>
</dbReference>
<proteinExistence type="inferred from homology"/>
<dbReference type="Pfam" id="PF01636">
    <property type="entry name" value="APH"/>
    <property type="match status" value="1"/>
</dbReference>
<keyword evidence="4" id="KW-0032">Aminotransferase</keyword>
<dbReference type="SUPFAM" id="SSF53383">
    <property type="entry name" value="PLP-dependent transferases"/>
    <property type="match status" value="1"/>
</dbReference>
<dbReference type="Pfam" id="PF00202">
    <property type="entry name" value="Aminotran_3"/>
    <property type="match status" value="1"/>
</dbReference>
<dbReference type="Proteomes" id="UP001597492">
    <property type="component" value="Unassembled WGS sequence"/>
</dbReference>
<keyword evidence="5" id="KW-1185">Reference proteome</keyword>
<dbReference type="GO" id="GO:0008483">
    <property type="term" value="F:transaminase activity"/>
    <property type="evidence" value="ECO:0007669"/>
    <property type="project" value="UniProtKB-KW"/>
</dbReference>
<evidence type="ECO:0000256" key="2">
    <source>
        <dbReference type="ARBA" id="ARBA00022898"/>
    </source>
</evidence>
<organism evidence="4 5">
    <name type="scientific">Gulosibacter faecalis</name>
    <dbReference type="NCBI Taxonomy" id="272240"/>
    <lineage>
        <taxon>Bacteria</taxon>
        <taxon>Bacillati</taxon>
        <taxon>Actinomycetota</taxon>
        <taxon>Actinomycetes</taxon>
        <taxon>Micrococcales</taxon>
        <taxon>Microbacteriaceae</taxon>
        <taxon>Gulosibacter</taxon>
    </lineage>
</organism>
<evidence type="ECO:0000259" key="3">
    <source>
        <dbReference type="Pfam" id="PF01636"/>
    </source>
</evidence>
<dbReference type="Gene3D" id="3.90.1150.10">
    <property type="entry name" value="Aspartate Aminotransferase, domain 1"/>
    <property type="match status" value="1"/>
</dbReference>
<dbReference type="EMBL" id="JBHUNE010000006">
    <property type="protein sequence ID" value="MFD2758609.1"/>
    <property type="molecule type" value="Genomic_DNA"/>
</dbReference>
<dbReference type="Gene3D" id="3.90.1200.10">
    <property type="match status" value="1"/>
</dbReference>
<keyword evidence="2" id="KW-0663">Pyridoxal phosphate</keyword>
<evidence type="ECO:0000256" key="1">
    <source>
        <dbReference type="ARBA" id="ARBA00008954"/>
    </source>
</evidence>
<dbReference type="InterPro" id="IPR015424">
    <property type="entry name" value="PyrdxlP-dep_Trfase"/>
</dbReference>
<evidence type="ECO:0000313" key="4">
    <source>
        <dbReference type="EMBL" id="MFD2758609.1"/>
    </source>
</evidence>
<comment type="similarity">
    <text evidence="1">Belongs to the class-III pyridoxal-phosphate-dependent aminotransferase family.</text>
</comment>
<reference evidence="5" key="1">
    <citation type="journal article" date="2019" name="Int. J. Syst. Evol. Microbiol.">
        <title>The Global Catalogue of Microorganisms (GCM) 10K type strain sequencing project: providing services to taxonomists for standard genome sequencing and annotation.</title>
        <authorList>
            <consortium name="The Broad Institute Genomics Platform"/>
            <consortium name="The Broad Institute Genome Sequencing Center for Infectious Disease"/>
            <person name="Wu L."/>
            <person name="Ma J."/>
        </authorList>
    </citation>
    <scope>NUCLEOTIDE SEQUENCE [LARGE SCALE GENOMIC DNA]</scope>
    <source>
        <strain evidence="5">TISTR 1514</strain>
    </source>
</reference>
<dbReference type="InterPro" id="IPR015422">
    <property type="entry name" value="PyrdxlP-dep_Trfase_small"/>
</dbReference>
<evidence type="ECO:0000313" key="5">
    <source>
        <dbReference type="Proteomes" id="UP001597492"/>
    </source>
</evidence>
<dbReference type="RefSeq" id="WP_019617650.1">
    <property type="nucleotide sequence ID" value="NZ_JBHUNE010000006.1"/>
</dbReference>
<feature type="domain" description="Aminoglycoside phosphotransferase" evidence="3">
    <location>
        <begin position="35"/>
        <end position="265"/>
    </location>
</feature>
<dbReference type="SUPFAM" id="SSF56112">
    <property type="entry name" value="Protein kinase-like (PK-like)"/>
    <property type="match status" value="1"/>
</dbReference>
<accession>A0ABW5UYQ6</accession>
<dbReference type="CDD" id="cd00610">
    <property type="entry name" value="OAT_like"/>
    <property type="match status" value="1"/>
</dbReference>